<feature type="region of interest" description="Disordered" evidence="1">
    <location>
        <begin position="285"/>
        <end position="412"/>
    </location>
</feature>
<dbReference type="InterPro" id="IPR007146">
    <property type="entry name" value="Sas10/Utp3/C1D"/>
</dbReference>
<name>A0ABR3AD93_9AGAR</name>
<feature type="compositionally biased region" description="Basic and acidic residues" evidence="1">
    <location>
        <begin position="146"/>
        <end position="159"/>
    </location>
</feature>
<proteinExistence type="predicted"/>
<dbReference type="PANTHER" id="PTHR13237:SF9">
    <property type="entry name" value="NEUROGUIDIN"/>
    <property type="match status" value="1"/>
</dbReference>
<feature type="compositionally biased region" description="Basic and acidic residues" evidence="1">
    <location>
        <begin position="287"/>
        <end position="301"/>
    </location>
</feature>
<sequence length="412" mass="44896">MSLGEEIATEAPPVDAQDVCKLLDEMTESMASTRKAIQALRSKPSESLDTQDGISLLSLKHHVLLSYMHSLLLVSSRRVFGSESEDGGMKERSPPSEPFGDPERGQRGAGMGDMVDRMLEGRLVLEKIKALEGRMKYQIEKLVKAAQEGEKGADSKDIANDPLAFRPNPQNLTAGDGDDEENSGDENEEEDDDNTPASGIYRPPKIAPTPYLPQATTTAKGKKERERAGPLPTSLATILHNDGTTPHAESSSGLGGAPAFNMLSSRARHLKELTEFEESQFGRVMMGKKESQRRARDERDLALGGGLAGVGEEGKGGRRRGTAGGWEDEFGDVLRDVGRAARPGGVDAYDELRKKGKKGSVLERSRDPQRKRKVAEYEGVGRGEGGDGSGKRKRSRFESERKNIKRKPRKSV</sequence>
<reference evidence="2 3" key="1">
    <citation type="submission" date="2024-05" db="EMBL/GenBank/DDBJ databases">
        <title>A draft genome resource for the thread blight pathogen Marasmius tenuissimus strain MS-2.</title>
        <authorList>
            <person name="Yulfo-Soto G.E."/>
            <person name="Baruah I.K."/>
            <person name="Amoako-Attah I."/>
            <person name="Bukari Y."/>
            <person name="Meinhardt L.W."/>
            <person name="Bailey B.A."/>
            <person name="Cohen S.P."/>
        </authorList>
    </citation>
    <scope>NUCLEOTIDE SEQUENCE [LARGE SCALE GENOMIC DNA]</scope>
    <source>
        <strain evidence="2 3">MS-2</strain>
    </source>
</reference>
<dbReference type="Proteomes" id="UP001437256">
    <property type="component" value="Unassembled WGS sequence"/>
</dbReference>
<feature type="compositionally biased region" description="Acidic residues" evidence="1">
    <location>
        <begin position="176"/>
        <end position="194"/>
    </location>
</feature>
<dbReference type="Pfam" id="PF04000">
    <property type="entry name" value="Sas10_Utp3"/>
    <property type="match status" value="1"/>
</dbReference>
<feature type="compositionally biased region" description="Basic and acidic residues" evidence="1">
    <location>
        <begin position="360"/>
        <end position="385"/>
    </location>
</feature>
<organism evidence="2 3">
    <name type="scientific">Marasmius tenuissimus</name>
    <dbReference type="NCBI Taxonomy" id="585030"/>
    <lineage>
        <taxon>Eukaryota</taxon>
        <taxon>Fungi</taxon>
        <taxon>Dikarya</taxon>
        <taxon>Basidiomycota</taxon>
        <taxon>Agaricomycotina</taxon>
        <taxon>Agaricomycetes</taxon>
        <taxon>Agaricomycetidae</taxon>
        <taxon>Agaricales</taxon>
        <taxon>Marasmiineae</taxon>
        <taxon>Marasmiaceae</taxon>
        <taxon>Marasmius</taxon>
    </lineage>
</organism>
<accession>A0ABR3AD93</accession>
<evidence type="ECO:0000313" key="2">
    <source>
        <dbReference type="EMBL" id="KAL0070542.1"/>
    </source>
</evidence>
<protein>
    <submittedName>
        <fullName evidence="2">Uncharacterized protein</fullName>
    </submittedName>
</protein>
<gene>
    <name evidence="2" type="ORF">AAF712_002381</name>
</gene>
<evidence type="ECO:0000256" key="1">
    <source>
        <dbReference type="SAM" id="MobiDB-lite"/>
    </source>
</evidence>
<feature type="region of interest" description="Disordered" evidence="1">
    <location>
        <begin position="82"/>
        <end position="111"/>
    </location>
</feature>
<comment type="caution">
    <text evidence="2">The sequence shown here is derived from an EMBL/GenBank/DDBJ whole genome shotgun (WGS) entry which is preliminary data.</text>
</comment>
<evidence type="ECO:0000313" key="3">
    <source>
        <dbReference type="Proteomes" id="UP001437256"/>
    </source>
</evidence>
<dbReference type="PANTHER" id="PTHR13237">
    <property type="entry name" value="SOMETHING ABOUT SILENCING PROTEIN 10-RELATED"/>
    <property type="match status" value="1"/>
</dbReference>
<keyword evidence="3" id="KW-1185">Reference proteome</keyword>
<dbReference type="EMBL" id="JBBXMP010000006">
    <property type="protein sequence ID" value="KAL0070542.1"/>
    <property type="molecule type" value="Genomic_DNA"/>
</dbReference>
<feature type="compositionally biased region" description="Polar residues" evidence="1">
    <location>
        <begin position="242"/>
        <end position="252"/>
    </location>
</feature>
<feature type="region of interest" description="Disordered" evidence="1">
    <location>
        <begin position="146"/>
        <end position="260"/>
    </location>
</feature>
<feature type="compositionally biased region" description="Basic residues" evidence="1">
    <location>
        <begin position="403"/>
        <end position="412"/>
    </location>
</feature>